<name>A0A4Y8CHD4_9HELO</name>
<evidence type="ECO:0000313" key="2">
    <source>
        <dbReference type="Proteomes" id="UP000297299"/>
    </source>
</evidence>
<organism evidence="1 2">
    <name type="scientific">Botryotinia calthae</name>
    <dbReference type="NCBI Taxonomy" id="38488"/>
    <lineage>
        <taxon>Eukaryota</taxon>
        <taxon>Fungi</taxon>
        <taxon>Dikarya</taxon>
        <taxon>Ascomycota</taxon>
        <taxon>Pezizomycotina</taxon>
        <taxon>Leotiomycetes</taxon>
        <taxon>Helotiales</taxon>
        <taxon>Sclerotiniaceae</taxon>
        <taxon>Botryotinia</taxon>
    </lineage>
</organism>
<accession>A0A4Y8CHD4</accession>
<dbReference type="Proteomes" id="UP000297299">
    <property type="component" value="Unassembled WGS sequence"/>
</dbReference>
<dbReference type="OrthoDB" id="3340520at2759"/>
<keyword evidence="2" id="KW-1185">Reference proteome</keyword>
<dbReference type="EMBL" id="PHWZ01000866">
    <property type="protein sequence ID" value="TEY30458.1"/>
    <property type="molecule type" value="Genomic_DNA"/>
</dbReference>
<dbReference type="AlphaFoldDB" id="A0A4Y8CHD4"/>
<evidence type="ECO:0000313" key="1">
    <source>
        <dbReference type="EMBL" id="TEY30458.1"/>
    </source>
</evidence>
<proteinExistence type="predicted"/>
<sequence>MMPSPSAQLAFGDPTYVKKIEELHIRVLAPIFYSRFIQYAYSLDGILSEYSDNSTIEISNSDLMSTLDFDFDTTEKSPLGIDTLTRIKFSVLQHVRFRLSLIENTETQKVKAKLLSKSNGLPTVNDHPKHNTATKQSISAFLFDTFVLSEASQTSSADVYSYASKSLELFLVDYIAFGWVEIFHLEVFLVKTLAIWGLARSL</sequence>
<gene>
    <name evidence="1" type="ORF">BOTCAL_0870g00020</name>
</gene>
<reference evidence="1 2" key="1">
    <citation type="submission" date="2017-11" db="EMBL/GenBank/DDBJ databases">
        <title>Comparative genomics of Botrytis spp.</title>
        <authorList>
            <person name="Valero-Jimenez C.A."/>
            <person name="Tapia P."/>
            <person name="Veloso J."/>
            <person name="Silva-Moreno E."/>
            <person name="Staats M."/>
            <person name="Valdes J.H."/>
            <person name="Van Kan J.A.L."/>
        </authorList>
    </citation>
    <scope>NUCLEOTIDE SEQUENCE [LARGE SCALE GENOMIC DNA]</scope>
    <source>
        <strain evidence="1 2">MUCL2830</strain>
    </source>
</reference>
<protein>
    <submittedName>
        <fullName evidence="1">Uncharacterized protein</fullName>
    </submittedName>
</protein>
<comment type="caution">
    <text evidence="1">The sequence shown here is derived from an EMBL/GenBank/DDBJ whole genome shotgun (WGS) entry which is preliminary data.</text>
</comment>